<dbReference type="HOGENOM" id="CLU_1770623_0_0_1"/>
<dbReference type="InterPro" id="IPR029044">
    <property type="entry name" value="Nucleotide-diphossugar_trans"/>
</dbReference>
<reference evidence="2" key="2">
    <citation type="submission" date="2015-03" db="UniProtKB">
        <authorList>
            <consortium name="EnsemblPlants"/>
        </authorList>
    </citation>
    <scope>IDENTIFICATION</scope>
</reference>
<comment type="similarity">
    <text evidence="1">Belongs to the glycosyltransferase 8 family.</text>
</comment>
<dbReference type="SUPFAM" id="SSF53448">
    <property type="entry name" value="Nucleotide-diphospho-sugar transferases"/>
    <property type="match status" value="1"/>
</dbReference>
<dbReference type="Proteomes" id="UP000032141">
    <property type="component" value="Chromosome C4"/>
</dbReference>
<dbReference type="EnsemblPlants" id="Bo4g029970.1">
    <property type="protein sequence ID" value="Bo4g029970.1"/>
    <property type="gene ID" value="Bo4g029970"/>
</dbReference>
<proteinExistence type="inferred from homology"/>
<name>A0A0D3BR21_BRAOL</name>
<dbReference type="PANTHER" id="PTHR32116:SF58">
    <property type="entry name" value="GALACTURONOSYLTRANSFERASE 2-RELATED"/>
    <property type="match status" value="1"/>
</dbReference>
<keyword evidence="3" id="KW-1185">Reference proteome</keyword>
<dbReference type="AlphaFoldDB" id="A0A0D3BR21"/>
<evidence type="ECO:0000313" key="2">
    <source>
        <dbReference type="EnsemblPlants" id="Bo4g029970.1"/>
    </source>
</evidence>
<evidence type="ECO:0000256" key="1">
    <source>
        <dbReference type="ARBA" id="ARBA00006351"/>
    </source>
</evidence>
<dbReference type="InterPro" id="IPR029993">
    <property type="entry name" value="GAUT"/>
</dbReference>
<dbReference type="OMA" id="WIKYIDL"/>
<dbReference type="Gene3D" id="3.90.550.10">
    <property type="entry name" value="Spore Coat Polysaccharide Biosynthesis Protein SpsA, Chain A"/>
    <property type="match status" value="1"/>
</dbReference>
<dbReference type="GO" id="GO:0045489">
    <property type="term" value="P:pectin biosynthetic process"/>
    <property type="evidence" value="ECO:0007669"/>
    <property type="project" value="UniProtKB-UniPathway"/>
</dbReference>
<reference evidence="2 3" key="1">
    <citation type="journal article" date="2014" name="Genome Biol.">
        <title>Transcriptome and methylome profiling reveals relics of genome dominance in the mesopolyploid Brassica oleracea.</title>
        <authorList>
            <person name="Parkin I.A."/>
            <person name="Koh C."/>
            <person name="Tang H."/>
            <person name="Robinson S.J."/>
            <person name="Kagale S."/>
            <person name="Clarke W.E."/>
            <person name="Town C.D."/>
            <person name="Nixon J."/>
            <person name="Krishnakumar V."/>
            <person name="Bidwell S.L."/>
            <person name="Denoeud F."/>
            <person name="Belcram H."/>
            <person name="Links M.G."/>
            <person name="Just J."/>
            <person name="Clarke C."/>
            <person name="Bender T."/>
            <person name="Huebert T."/>
            <person name="Mason A.S."/>
            <person name="Pires J.C."/>
            <person name="Barker G."/>
            <person name="Moore J."/>
            <person name="Walley P.G."/>
            <person name="Manoli S."/>
            <person name="Batley J."/>
            <person name="Edwards D."/>
            <person name="Nelson M.N."/>
            <person name="Wang X."/>
            <person name="Paterson A.H."/>
            <person name="King G."/>
            <person name="Bancroft I."/>
            <person name="Chalhoub B."/>
            <person name="Sharpe A.G."/>
        </authorList>
    </citation>
    <scope>NUCLEOTIDE SEQUENCE</scope>
    <source>
        <strain evidence="2 3">cv. TO1000</strain>
    </source>
</reference>
<accession>A0A0D3BR21</accession>
<dbReference type="GO" id="GO:0047262">
    <property type="term" value="F:polygalacturonate 4-alpha-galacturonosyltransferase activity"/>
    <property type="evidence" value="ECO:0007669"/>
    <property type="project" value="InterPro"/>
</dbReference>
<dbReference type="PANTHER" id="PTHR32116">
    <property type="entry name" value="GALACTURONOSYLTRANSFERASE 4-RELATED"/>
    <property type="match status" value="1"/>
</dbReference>
<protein>
    <submittedName>
        <fullName evidence="2">Hexosyltransferase</fullName>
    </submittedName>
</protein>
<dbReference type="STRING" id="109376.A0A0D3BR21"/>
<organism evidence="2 3">
    <name type="scientific">Brassica oleracea var. oleracea</name>
    <dbReference type="NCBI Taxonomy" id="109376"/>
    <lineage>
        <taxon>Eukaryota</taxon>
        <taxon>Viridiplantae</taxon>
        <taxon>Streptophyta</taxon>
        <taxon>Embryophyta</taxon>
        <taxon>Tracheophyta</taxon>
        <taxon>Spermatophyta</taxon>
        <taxon>Magnoliopsida</taxon>
        <taxon>eudicotyledons</taxon>
        <taxon>Gunneridae</taxon>
        <taxon>Pentapetalae</taxon>
        <taxon>rosids</taxon>
        <taxon>malvids</taxon>
        <taxon>Brassicales</taxon>
        <taxon>Brassicaceae</taxon>
        <taxon>Brassiceae</taxon>
        <taxon>Brassica</taxon>
    </lineage>
</organism>
<evidence type="ECO:0000313" key="3">
    <source>
        <dbReference type="Proteomes" id="UP000032141"/>
    </source>
</evidence>
<dbReference type="Gramene" id="Bo4g029970.1">
    <property type="protein sequence ID" value="Bo4g029970.1"/>
    <property type="gene ID" value="Bo4g029970"/>
</dbReference>
<dbReference type="UniPathway" id="UPA00845"/>
<sequence>MVLGISSEICFLGIPSENSEGFPTKEEIPRNYFRRLVSSRVEEEQYYRDLSLLAEHEHDAVETWDVATGAHSVLRPDSAASEEMALAWVGLGYNREIDTKKIERSAVIHFNGHSKPWTELGISKYQPYWIKYIDLDHPYISSCRLFE</sequence>